<feature type="transmembrane region" description="Helical" evidence="1">
    <location>
        <begin position="125"/>
        <end position="149"/>
    </location>
</feature>
<gene>
    <name evidence="2" type="ORF">FBEOM_2109</name>
</gene>
<comment type="caution">
    <text evidence="2">The sequence shown here is derived from an EMBL/GenBank/DDBJ whole genome shotgun (WGS) entry which is preliminary data.</text>
</comment>
<keyword evidence="1" id="KW-1133">Transmembrane helix</keyword>
<sequence>MSRAKHFGLPLVGLVFAIIAFVFSVLTITSREWAMRDNYDPDFSPQAWDKPIYTLYRSPFIICTAKKVNSTNTDSTPVHRVHCDHFKPFGHNKTSCELWNATGSDTAETIGDQRLCQQIHLAGNYAIASTVFIGVGFLTTTALVSLSLLRSISTRQHKHESDHRSNNKVMPILTLVTLAFLFVGFATAVISQFYAIMGFIVSLPNQSDFASSQGSGGSNESDENGAHGPWYQGKALNLYATLAWGFTIATGTMVRLTWRLPRWHV</sequence>
<organism evidence="2 3">
    <name type="scientific">Fusarium beomiforme</name>
    <dbReference type="NCBI Taxonomy" id="44412"/>
    <lineage>
        <taxon>Eukaryota</taxon>
        <taxon>Fungi</taxon>
        <taxon>Dikarya</taxon>
        <taxon>Ascomycota</taxon>
        <taxon>Pezizomycotina</taxon>
        <taxon>Sordariomycetes</taxon>
        <taxon>Hypocreomycetidae</taxon>
        <taxon>Hypocreales</taxon>
        <taxon>Nectriaceae</taxon>
        <taxon>Fusarium</taxon>
        <taxon>Fusarium burgessii species complex</taxon>
    </lineage>
</organism>
<reference evidence="2" key="1">
    <citation type="journal article" date="2017" name="Mycologia">
        <title>Fusarium algeriense, sp. nov., a novel toxigenic crown rot pathogen of durum wheat from Algeria is nested in the Fusarium burgessii species complex.</title>
        <authorList>
            <person name="Laraba I."/>
            <person name="Keddad A."/>
            <person name="Boureghda H."/>
            <person name="Abdallah N."/>
            <person name="Vaughan M.M."/>
            <person name="Proctor R.H."/>
            <person name="Busman M."/>
            <person name="O'Donnell K."/>
        </authorList>
    </citation>
    <scope>NUCLEOTIDE SEQUENCE</scope>
    <source>
        <strain evidence="2">NRRL 25174</strain>
    </source>
</reference>
<feature type="transmembrane region" description="Helical" evidence="1">
    <location>
        <begin position="238"/>
        <end position="258"/>
    </location>
</feature>
<keyword evidence="1" id="KW-0472">Membrane</keyword>
<dbReference type="AlphaFoldDB" id="A0A9P5ASR3"/>
<evidence type="ECO:0000313" key="2">
    <source>
        <dbReference type="EMBL" id="KAF4343952.1"/>
    </source>
</evidence>
<reference evidence="2" key="2">
    <citation type="submission" date="2020-02" db="EMBL/GenBank/DDBJ databases">
        <title>Identification and distribution of gene clusters putatively required for synthesis of sphingolipid metabolism inhibitors in phylogenetically diverse species of the filamentous fungus Fusarium.</title>
        <authorList>
            <person name="Kim H.-S."/>
            <person name="Busman M."/>
            <person name="Brown D.W."/>
            <person name="Divon H."/>
            <person name="Uhlig S."/>
            <person name="Proctor R.H."/>
        </authorList>
    </citation>
    <scope>NUCLEOTIDE SEQUENCE</scope>
    <source>
        <strain evidence="2">NRRL 25174</strain>
    </source>
</reference>
<dbReference type="OrthoDB" id="3519019at2759"/>
<evidence type="ECO:0000256" key="1">
    <source>
        <dbReference type="SAM" id="Phobius"/>
    </source>
</evidence>
<evidence type="ECO:0000313" key="3">
    <source>
        <dbReference type="Proteomes" id="UP000730481"/>
    </source>
</evidence>
<protein>
    <submittedName>
        <fullName evidence="2">Uncharacterized protein</fullName>
    </submittedName>
</protein>
<feature type="transmembrane region" description="Helical" evidence="1">
    <location>
        <begin position="7"/>
        <end position="28"/>
    </location>
</feature>
<dbReference type="Proteomes" id="UP000730481">
    <property type="component" value="Unassembled WGS sequence"/>
</dbReference>
<accession>A0A9P5ASR3</accession>
<name>A0A9P5ASR3_9HYPO</name>
<proteinExistence type="predicted"/>
<feature type="transmembrane region" description="Helical" evidence="1">
    <location>
        <begin position="170"/>
        <end position="195"/>
    </location>
</feature>
<dbReference type="EMBL" id="PVQB02000072">
    <property type="protein sequence ID" value="KAF4343952.1"/>
    <property type="molecule type" value="Genomic_DNA"/>
</dbReference>
<keyword evidence="3" id="KW-1185">Reference proteome</keyword>
<keyword evidence="1" id="KW-0812">Transmembrane</keyword>